<proteinExistence type="predicted"/>
<evidence type="ECO:0000256" key="1">
    <source>
        <dbReference type="SAM" id="MobiDB-lite"/>
    </source>
</evidence>
<dbReference type="AlphaFoldDB" id="A0A4Y2CB91"/>
<name>A0A4Y2CB91_ARAVE</name>
<sequence length="115" mass="12901">MSVSLKIPVSPPCTSHFESPGEDRQATPNRQIFKTGKGTVSIKTFLAKESHPRQLESEWVEQAETALILPNQNEASLSLTKERVSNLILKKGDLRDLVFPTCHSGQEERRVSSIW</sequence>
<dbReference type="EMBL" id="BGPR01000163">
    <property type="protein sequence ID" value="GBM01007.1"/>
    <property type="molecule type" value="Genomic_DNA"/>
</dbReference>
<comment type="caution">
    <text evidence="2">The sequence shown here is derived from an EMBL/GenBank/DDBJ whole genome shotgun (WGS) entry which is preliminary data.</text>
</comment>
<dbReference type="Proteomes" id="UP000499080">
    <property type="component" value="Unassembled WGS sequence"/>
</dbReference>
<protein>
    <submittedName>
        <fullName evidence="2">Uncharacterized protein</fullName>
    </submittedName>
</protein>
<accession>A0A4Y2CB91</accession>
<feature type="region of interest" description="Disordered" evidence="1">
    <location>
        <begin position="1"/>
        <end position="28"/>
    </location>
</feature>
<organism evidence="2 3">
    <name type="scientific">Araneus ventricosus</name>
    <name type="common">Orbweaver spider</name>
    <name type="synonym">Epeira ventricosa</name>
    <dbReference type="NCBI Taxonomy" id="182803"/>
    <lineage>
        <taxon>Eukaryota</taxon>
        <taxon>Metazoa</taxon>
        <taxon>Ecdysozoa</taxon>
        <taxon>Arthropoda</taxon>
        <taxon>Chelicerata</taxon>
        <taxon>Arachnida</taxon>
        <taxon>Araneae</taxon>
        <taxon>Araneomorphae</taxon>
        <taxon>Entelegynae</taxon>
        <taxon>Araneoidea</taxon>
        <taxon>Araneidae</taxon>
        <taxon>Araneus</taxon>
    </lineage>
</organism>
<keyword evidence="3" id="KW-1185">Reference proteome</keyword>
<evidence type="ECO:0000313" key="2">
    <source>
        <dbReference type="EMBL" id="GBM01007.1"/>
    </source>
</evidence>
<gene>
    <name evidence="2" type="ORF">AVEN_55520_1</name>
</gene>
<reference evidence="2 3" key="1">
    <citation type="journal article" date="2019" name="Sci. Rep.">
        <title>Orb-weaving spider Araneus ventricosus genome elucidates the spidroin gene catalogue.</title>
        <authorList>
            <person name="Kono N."/>
            <person name="Nakamura H."/>
            <person name="Ohtoshi R."/>
            <person name="Moran D.A.P."/>
            <person name="Shinohara A."/>
            <person name="Yoshida Y."/>
            <person name="Fujiwara M."/>
            <person name="Mori M."/>
            <person name="Tomita M."/>
            <person name="Arakawa K."/>
        </authorList>
    </citation>
    <scope>NUCLEOTIDE SEQUENCE [LARGE SCALE GENOMIC DNA]</scope>
</reference>
<evidence type="ECO:0000313" key="3">
    <source>
        <dbReference type="Proteomes" id="UP000499080"/>
    </source>
</evidence>